<protein>
    <submittedName>
        <fullName evidence="1">Uncharacterized protein</fullName>
    </submittedName>
</protein>
<dbReference type="EMBL" id="JACJPW010000007">
    <property type="protein sequence ID" value="MBD2180292.1"/>
    <property type="molecule type" value="Genomic_DNA"/>
</dbReference>
<comment type="caution">
    <text evidence="1">The sequence shown here is derived from an EMBL/GenBank/DDBJ whole genome shotgun (WGS) entry which is preliminary data.</text>
</comment>
<reference evidence="1" key="2">
    <citation type="submission" date="2020-08" db="EMBL/GenBank/DDBJ databases">
        <authorList>
            <person name="Chen M."/>
            <person name="Teng W."/>
            <person name="Zhao L."/>
            <person name="Hu C."/>
            <person name="Zhou Y."/>
            <person name="Han B."/>
            <person name="Song L."/>
            <person name="Shu W."/>
        </authorList>
    </citation>
    <scope>NUCLEOTIDE SEQUENCE</scope>
    <source>
        <strain evidence="1">FACHB-1375</strain>
    </source>
</reference>
<accession>A0A926ZFP1</accession>
<dbReference type="RefSeq" id="WP_190462342.1">
    <property type="nucleotide sequence ID" value="NZ_JACJPW010000007.1"/>
</dbReference>
<reference evidence="1" key="1">
    <citation type="journal article" date="2015" name="ISME J.">
        <title>Draft Genome Sequence of Streptomyces incarnatus NRRL8089, which Produces the Nucleoside Antibiotic Sinefungin.</title>
        <authorList>
            <person name="Oshima K."/>
            <person name="Hattori M."/>
            <person name="Shimizu H."/>
            <person name="Fukuda K."/>
            <person name="Nemoto M."/>
            <person name="Inagaki K."/>
            <person name="Tamura T."/>
        </authorList>
    </citation>
    <scope>NUCLEOTIDE SEQUENCE</scope>
    <source>
        <strain evidence="1">FACHB-1375</strain>
    </source>
</reference>
<organism evidence="1 2">
    <name type="scientific">Aerosakkonema funiforme FACHB-1375</name>
    <dbReference type="NCBI Taxonomy" id="2949571"/>
    <lineage>
        <taxon>Bacteria</taxon>
        <taxon>Bacillati</taxon>
        <taxon>Cyanobacteriota</taxon>
        <taxon>Cyanophyceae</taxon>
        <taxon>Oscillatoriophycideae</taxon>
        <taxon>Aerosakkonematales</taxon>
        <taxon>Aerosakkonemataceae</taxon>
        <taxon>Aerosakkonema</taxon>
    </lineage>
</organism>
<keyword evidence="2" id="KW-1185">Reference proteome</keyword>
<evidence type="ECO:0000313" key="2">
    <source>
        <dbReference type="Proteomes" id="UP000641646"/>
    </source>
</evidence>
<evidence type="ECO:0000313" key="1">
    <source>
        <dbReference type="EMBL" id="MBD2180292.1"/>
    </source>
</evidence>
<proteinExistence type="predicted"/>
<dbReference type="Proteomes" id="UP000641646">
    <property type="component" value="Unassembled WGS sequence"/>
</dbReference>
<name>A0A926ZFP1_9CYAN</name>
<sequence length="308" mass="35664">MDIDKITLLLSKHRHPINPAVPTTLTKQQIVSLMRSSLSPNQSQDELEHKIQATLMELQAQGEVLAGTGNRYCIAPPTLLALERDNLTGLLFRGDRAYLALAHQVLKTEQSNNELNIRPKVHGFHRIGDCLKQAGIRLLTVADSIEHLPYPRQPSKAVLRSPWPENPFTIRNWLHEGTIEQYLPQQNSSQQERWKPLIYEQLQEQTLLKLPTGEYLWFAEQGFYELEPDAAILAMLHKDAKMEYPLKIHWDEPQGRLNLSGVILPNTYAQWLWRLSEPDKERYRTRYFPSTHWPLVKKAFERLGCILV</sequence>
<dbReference type="AlphaFoldDB" id="A0A926ZFP1"/>
<gene>
    <name evidence="1" type="ORF">H6G03_04045</name>
</gene>